<organism evidence="4 5">
    <name type="scientific">Schizophyllum amplum</name>
    <dbReference type="NCBI Taxonomy" id="97359"/>
    <lineage>
        <taxon>Eukaryota</taxon>
        <taxon>Fungi</taxon>
        <taxon>Dikarya</taxon>
        <taxon>Basidiomycota</taxon>
        <taxon>Agaricomycotina</taxon>
        <taxon>Agaricomycetes</taxon>
        <taxon>Agaricomycetidae</taxon>
        <taxon>Agaricales</taxon>
        <taxon>Schizophyllaceae</taxon>
        <taxon>Schizophyllum</taxon>
    </lineage>
</organism>
<evidence type="ECO:0000313" key="5">
    <source>
        <dbReference type="Proteomes" id="UP000320762"/>
    </source>
</evidence>
<dbReference type="PANTHER" id="PTHR48104">
    <property type="entry name" value="METACASPASE-4"/>
    <property type="match status" value="1"/>
</dbReference>
<dbReference type="GO" id="GO:0005737">
    <property type="term" value="C:cytoplasm"/>
    <property type="evidence" value="ECO:0007669"/>
    <property type="project" value="TreeGrafter"/>
</dbReference>
<reference evidence="4 5" key="1">
    <citation type="journal article" date="2019" name="New Phytol.">
        <title>Comparative genomics reveals unique wood-decay strategies and fruiting body development in the Schizophyllaceae.</title>
        <authorList>
            <person name="Almasi E."/>
            <person name="Sahu N."/>
            <person name="Krizsan K."/>
            <person name="Balint B."/>
            <person name="Kovacs G.M."/>
            <person name="Kiss B."/>
            <person name="Cseklye J."/>
            <person name="Drula E."/>
            <person name="Henrissat B."/>
            <person name="Nagy I."/>
            <person name="Chovatia M."/>
            <person name="Adam C."/>
            <person name="LaButti K."/>
            <person name="Lipzen A."/>
            <person name="Riley R."/>
            <person name="Grigoriev I.V."/>
            <person name="Nagy L.G."/>
        </authorList>
    </citation>
    <scope>NUCLEOTIDE SEQUENCE [LARGE SCALE GENOMIC DNA]</scope>
    <source>
        <strain evidence="4 5">NL-1724</strain>
    </source>
</reference>
<proteinExistence type="inferred from homology"/>
<accession>A0A550BUL9</accession>
<gene>
    <name evidence="4" type="ORF">BD626DRAFT_520455</name>
</gene>
<comment type="caution">
    <text evidence="4">The sequence shown here is derived from an EMBL/GenBank/DDBJ whole genome shotgun (WGS) entry which is preliminary data.</text>
</comment>
<comment type="similarity">
    <text evidence="1">Belongs to the peptidase C14B family.</text>
</comment>
<dbReference type="PANTHER" id="PTHR48104:SF30">
    <property type="entry name" value="METACASPASE-1"/>
    <property type="match status" value="1"/>
</dbReference>
<dbReference type="OrthoDB" id="2863655at2759"/>
<name>A0A550BUL9_9AGAR</name>
<evidence type="ECO:0000313" key="4">
    <source>
        <dbReference type="EMBL" id="TRM56238.1"/>
    </source>
</evidence>
<dbReference type="InterPro" id="IPR011600">
    <property type="entry name" value="Pept_C14_caspase"/>
</dbReference>
<feature type="domain" description="Peptidase C14 caspase" evidence="3">
    <location>
        <begin position="67"/>
        <end position="297"/>
    </location>
</feature>
<dbReference type="GO" id="GO:0006508">
    <property type="term" value="P:proteolysis"/>
    <property type="evidence" value="ECO:0007669"/>
    <property type="project" value="InterPro"/>
</dbReference>
<dbReference type="EMBL" id="VDMD01000077">
    <property type="protein sequence ID" value="TRM56238.1"/>
    <property type="molecule type" value="Genomic_DNA"/>
</dbReference>
<feature type="compositionally biased region" description="Basic and acidic residues" evidence="2">
    <location>
        <begin position="21"/>
        <end position="37"/>
    </location>
</feature>
<protein>
    <submittedName>
        <fullName evidence="4">Caspase domain-containing protein</fullName>
    </submittedName>
</protein>
<dbReference type="Gene3D" id="3.40.50.12660">
    <property type="match status" value="1"/>
</dbReference>
<keyword evidence="5" id="KW-1185">Reference proteome</keyword>
<sequence length="441" mass="51361">MACTTEMQTMSTLASLHSRHSSAEKWPRQVRSEDGSRSKWKNGLHTVLMLLRSIRGLFLAYRHRSIRKRALLIGIAYKYSEIGELRGTHEDVDYLHGMLVKLYGFREADITVMKDVEGTAAHLWPTEHNIRRELQNLTWNCQPRDRFFFSYAGHAGQKKERVKGSEYDGMDEFIIPYDAPGDEKGTKCIVDDDLRKYLVVPLKKRCKLVAVLDACHSATLLDLTHDSCLEMDGWRGKVTTVVRWAWEIITRVLGVPVPNPAGSTQYKRVKRSEMEGSLRRTVIPAIERLLHPLRFCLGLCRRAFWLHDPCVLCFSACRDEEEALEMGKMTMSKVLVSTLEKYAARHPWYPYPRLAKLKTDTRAKFQSVYEGNMKRHNCCFEERRRRGKAFPGRPWLSCLLRWTPSWLLFCLPAWMRGLPDPVRLQLTSNLPRYTHIERFWI</sequence>
<dbReference type="Proteomes" id="UP000320762">
    <property type="component" value="Unassembled WGS sequence"/>
</dbReference>
<dbReference type="Pfam" id="PF00656">
    <property type="entry name" value="Peptidase_C14"/>
    <property type="match status" value="1"/>
</dbReference>
<dbReference type="AlphaFoldDB" id="A0A550BUL9"/>
<evidence type="ECO:0000256" key="2">
    <source>
        <dbReference type="SAM" id="MobiDB-lite"/>
    </source>
</evidence>
<evidence type="ECO:0000256" key="1">
    <source>
        <dbReference type="ARBA" id="ARBA00009005"/>
    </source>
</evidence>
<feature type="region of interest" description="Disordered" evidence="2">
    <location>
        <begin position="14"/>
        <end position="37"/>
    </location>
</feature>
<evidence type="ECO:0000259" key="3">
    <source>
        <dbReference type="Pfam" id="PF00656"/>
    </source>
</evidence>
<dbReference type="InterPro" id="IPR050452">
    <property type="entry name" value="Metacaspase"/>
</dbReference>
<dbReference type="GO" id="GO:0004197">
    <property type="term" value="F:cysteine-type endopeptidase activity"/>
    <property type="evidence" value="ECO:0007669"/>
    <property type="project" value="InterPro"/>
</dbReference>